<keyword evidence="9" id="KW-0406">Ion transport</keyword>
<keyword evidence="8" id="KW-0915">Sodium</keyword>
<dbReference type="GO" id="GO:0051453">
    <property type="term" value="P:regulation of intracellular pH"/>
    <property type="evidence" value="ECO:0007669"/>
    <property type="project" value="TreeGrafter"/>
</dbReference>
<dbReference type="Proteomes" id="UP000198510">
    <property type="component" value="Unassembled WGS sequence"/>
</dbReference>
<keyword evidence="11" id="KW-0739">Sodium transport</keyword>
<evidence type="ECO:0000256" key="12">
    <source>
        <dbReference type="SAM" id="Phobius"/>
    </source>
</evidence>
<evidence type="ECO:0000256" key="9">
    <source>
        <dbReference type="ARBA" id="ARBA00023065"/>
    </source>
</evidence>
<accession>A0A1G9ACG0</accession>
<evidence type="ECO:0000256" key="11">
    <source>
        <dbReference type="ARBA" id="ARBA00023201"/>
    </source>
</evidence>
<evidence type="ECO:0000256" key="1">
    <source>
        <dbReference type="ARBA" id="ARBA00004651"/>
    </source>
</evidence>
<feature type="transmembrane region" description="Helical" evidence="12">
    <location>
        <begin position="382"/>
        <end position="400"/>
    </location>
</feature>
<dbReference type="InterPro" id="IPR006153">
    <property type="entry name" value="Cation/H_exchanger_TM"/>
</dbReference>
<proteinExistence type="inferred from homology"/>
<dbReference type="Gene3D" id="6.10.140.1330">
    <property type="match status" value="1"/>
</dbReference>
<feature type="transmembrane region" description="Helical" evidence="12">
    <location>
        <begin position="317"/>
        <end position="342"/>
    </location>
</feature>
<feature type="transmembrane region" description="Helical" evidence="12">
    <location>
        <begin position="99"/>
        <end position="122"/>
    </location>
</feature>
<dbReference type="AlphaFoldDB" id="A0A1G9ACG0"/>
<keyword evidence="7 12" id="KW-1133">Transmembrane helix</keyword>
<dbReference type="RefSeq" id="WP_089679747.1">
    <property type="nucleotide sequence ID" value="NZ_FNFO01000002.1"/>
</dbReference>
<dbReference type="GO" id="GO:0005886">
    <property type="term" value="C:plasma membrane"/>
    <property type="evidence" value="ECO:0007669"/>
    <property type="project" value="UniProtKB-SubCell"/>
</dbReference>
<evidence type="ECO:0000259" key="13">
    <source>
        <dbReference type="Pfam" id="PF00999"/>
    </source>
</evidence>
<dbReference type="Pfam" id="PF00999">
    <property type="entry name" value="Na_H_Exchanger"/>
    <property type="match status" value="1"/>
</dbReference>
<evidence type="ECO:0000256" key="5">
    <source>
        <dbReference type="ARBA" id="ARBA00022475"/>
    </source>
</evidence>
<keyword evidence="6 12" id="KW-0812">Transmembrane</keyword>
<feature type="transmembrane region" description="Helical" evidence="12">
    <location>
        <begin position="6"/>
        <end position="24"/>
    </location>
</feature>
<name>A0A1G9ACG0_9BACT</name>
<evidence type="ECO:0000256" key="7">
    <source>
        <dbReference type="ARBA" id="ARBA00022989"/>
    </source>
</evidence>
<dbReference type="GO" id="GO:0098719">
    <property type="term" value="P:sodium ion import across plasma membrane"/>
    <property type="evidence" value="ECO:0007669"/>
    <property type="project" value="TreeGrafter"/>
</dbReference>
<evidence type="ECO:0000256" key="2">
    <source>
        <dbReference type="ARBA" id="ARBA00007367"/>
    </source>
</evidence>
<gene>
    <name evidence="14" type="ORF">SAMN05421823_102251</name>
</gene>
<evidence type="ECO:0000256" key="6">
    <source>
        <dbReference type="ARBA" id="ARBA00022692"/>
    </source>
</evidence>
<comment type="subcellular location">
    <subcellularLocation>
        <location evidence="1">Cell membrane</location>
        <topology evidence="1">Multi-pass membrane protein</topology>
    </subcellularLocation>
</comment>
<sequence>MDYFQAFGILISLSAAFGYINHRFLRLPTTIGLMLIALFLSLLLIVLGIFDPELVQPISRALSEIDFSQVLMEVMLSFLLFAGALHVDVTALHQQRWPVLIFATLGVVASTFMVGTGFYFLLQWVGFPIDYIYCLLFGSLISPTDPIAVLSILHKAHVPKELEVKITGESLFNDGVAVVVFLTLLEIAQLGAGEVGAGEIATLFAQEALGGGLFGLALGYGGYLLLKSIDAYVVEVLITLAMVTGGYLLAQQLHLSGPLAVVVMGLVMSQQGRKFAMSDETRDYVDLFWEMIDEVLNAVLFVLIGLEVLVLEFHREYFLIGAAAIVIVLLARLISVGLPISLMSLRRDFVPYTITILTWGGLRGGISVALALSLPGDMPRELIVAVTYLVVIFSIVVQGLSIEPLVRRLKVGTG</sequence>
<feature type="transmembrane region" description="Helical" evidence="12">
    <location>
        <begin position="171"/>
        <end position="192"/>
    </location>
</feature>
<dbReference type="PANTHER" id="PTHR10110">
    <property type="entry name" value="SODIUM/HYDROGEN EXCHANGER"/>
    <property type="match status" value="1"/>
</dbReference>
<dbReference type="EMBL" id="FNFO01000002">
    <property type="protein sequence ID" value="SDK25049.1"/>
    <property type="molecule type" value="Genomic_DNA"/>
</dbReference>
<keyword evidence="5" id="KW-1003">Cell membrane</keyword>
<evidence type="ECO:0000256" key="3">
    <source>
        <dbReference type="ARBA" id="ARBA00022448"/>
    </source>
</evidence>
<dbReference type="InterPro" id="IPR018422">
    <property type="entry name" value="Cation/H_exchanger_CPA1"/>
</dbReference>
<reference evidence="14 15" key="1">
    <citation type="submission" date="2016-10" db="EMBL/GenBank/DDBJ databases">
        <authorList>
            <person name="de Groot N.N."/>
        </authorList>
    </citation>
    <scope>NUCLEOTIDE SEQUENCE [LARGE SCALE GENOMIC DNA]</scope>
    <source>
        <strain evidence="14 15">DSM 25186</strain>
    </source>
</reference>
<keyword evidence="15" id="KW-1185">Reference proteome</keyword>
<dbReference type="PANTHER" id="PTHR10110:SF195">
    <property type="entry name" value="NA(+)_H(+) ANTIPORTER NHAS2"/>
    <property type="match status" value="1"/>
</dbReference>
<protein>
    <submittedName>
        <fullName evidence="14">Monovalent cation:H+ antiporter, CPA1 family</fullName>
    </submittedName>
</protein>
<feature type="transmembrane region" description="Helical" evidence="12">
    <location>
        <begin position="128"/>
        <end position="150"/>
    </location>
</feature>
<dbReference type="OrthoDB" id="9774146at2"/>
<dbReference type="GO" id="GO:0015386">
    <property type="term" value="F:potassium:proton antiporter activity"/>
    <property type="evidence" value="ECO:0007669"/>
    <property type="project" value="TreeGrafter"/>
</dbReference>
<comment type="similarity">
    <text evidence="2">Belongs to the monovalent cation:proton antiporter 1 (CPA1) transporter (TC 2.A.36) family.</text>
</comment>
<keyword evidence="3" id="KW-0813">Transport</keyword>
<evidence type="ECO:0000256" key="10">
    <source>
        <dbReference type="ARBA" id="ARBA00023136"/>
    </source>
</evidence>
<evidence type="ECO:0000313" key="15">
    <source>
        <dbReference type="Proteomes" id="UP000198510"/>
    </source>
</evidence>
<organism evidence="14 15">
    <name type="scientific">Catalinimonas alkaloidigena</name>
    <dbReference type="NCBI Taxonomy" id="1075417"/>
    <lineage>
        <taxon>Bacteria</taxon>
        <taxon>Pseudomonadati</taxon>
        <taxon>Bacteroidota</taxon>
        <taxon>Cytophagia</taxon>
        <taxon>Cytophagales</taxon>
        <taxon>Catalimonadaceae</taxon>
        <taxon>Catalinimonas</taxon>
    </lineage>
</organism>
<evidence type="ECO:0000256" key="8">
    <source>
        <dbReference type="ARBA" id="ARBA00023053"/>
    </source>
</evidence>
<feature type="transmembrane region" description="Helical" evidence="12">
    <location>
        <begin position="31"/>
        <end position="50"/>
    </location>
</feature>
<dbReference type="STRING" id="1075417.SAMN05421823_102251"/>
<feature type="domain" description="Cation/H+ exchanger transmembrane" evidence="13">
    <location>
        <begin position="13"/>
        <end position="407"/>
    </location>
</feature>
<evidence type="ECO:0000256" key="4">
    <source>
        <dbReference type="ARBA" id="ARBA00022449"/>
    </source>
</evidence>
<dbReference type="GO" id="GO:0015385">
    <property type="term" value="F:sodium:proton antiporter activity"/>
    <property type="evidence" value="ECO:0007669"/>
    <property type="project" value="InterPro"/>
</dbReference>
<keyword evidence="10 12" id="KW-0472">Membrane</keyword>
<feature type="transmembrane region" description="Helical" evidence="12">
    <location>
        <begin position="232"/>
        <end position="249"/>
    </location>
</feature>
<feature type="transmembrane region" description="Helical" evidence="12">
    <location>
        <begin position="70"/>
        <end position="87"/>
    </location>
</feature>
<feature type="transmembrane region" description="Helical" evidence="12">
    <location>
        <begin position="349"/>
        <end position="370"/>
    </location>
</feature>
<feature type="transmembrane region" description="Helical" evidence="12">
    <location>
        <begin position="204"/>
        <end position="225"/>
    </location>
</feature>
<feature type="transmembrane region" description="Helical" evidence="12">
    <location>
        <begin position="294"/>
        <end position="311"/>
    </location>
</feature>
<keyword evidence="4" id="KW-0050">Antiport</keyword>
<evidence type="ECO:0000313" key="14">
    <source>
        <dbReference type="EMBL" id="SDK25049.1"/>
    </source>
</evidence>